<dbReference type="GO" id="GO:0003700">
    <property type="term" value="F:DNA-binding transcription factor activity"/>
    <property type="evidence" value="ECO:0007669"/>
    <property type="project" value="TreeGrafter"/>
</dbReference>
<reference evidence="4" key="2">
    <citation type="submission" date="2023-01" db="EMBL/GenBank/DDBJ databases">
        <authorList>
            <person name="Sun Q."/>
            <person name="Evtushenko L."/>
        </authorList>
    </citation>
    <scope>NUCLEOTIDE SEQUENCE</scope>
    <source>
        <strain evidence="4">VKM Ac-1069</strain>
    </source>
</reference>
<comment type="caution">
    <text evidence="4">The sequence shown here is derived from an EMBL/GenBank/DDBJ whole genome shotgun (WGS) entry which is preliminary data.</text>
</comment>
<dbReference type="PROSITE" id="PS50977">
    <property type="entry name" value="HTH_TETR_2"/>
    <property type="match status" value="1"/>
</dbReference>
<dbReference type="AlphaFoldDB" id="A0A9W6KZV0"/>
<accession>A0A9W6KZV0</accession>
<dbReference type="InterPro" id="IPR001647">
    <property type="entry name" value="HTH_TetR"/>
</dbReference>
<proteinExistence type="predicted"/>
<protein>
    <submittedName>
        <fullName evidence="4">TetR family transcriptional regulator</fullName>
    </submittedName>
</protein>
<dbReference type="GO" id="GO:0000976">
    <property type="term" value="F:transcription cis-regulatory region binding"/>
    <property type="evidence" value="ECO:0007669"/>
    <property type="project" value="TreeGrafter"/>
</dbReference>
<dbReference type="Gene3D" id="1.10.357.10">
    <property type="entry name" value="Tetracycline Repressor, domain 2"/>
    <property type="match status" value="1"/>
</dbReference>
<sequence length="199" mass="21822">MERSVSARPSEARSRLLDTASRIFYADGLHTVPVDRILAEANTTRATFYRHFPGKEDLVVAYLEGADRHLRDRLGETQAARRSAEEAVRAIAADIAADIRMPGFRGCAFLNAAAEYPDPAHPVHRRVVAHREWFLSALSDLFARIGDRLAEPAARHFVMLRDGAMAAGCLSEPAAVCKTFLDGVEGLLWSRSVPGAPRG</sequence>
<dbReference type="Proteomes" id="UP001143463">
    <property type="component" value="Unassembled WGS sequence"/>
</dbReference>
<dbReference type="InterPro" id="IPR050109">
    <property type="entry name" value="HTH-type_TetR-like_transc_reg"/>
</dbReference>
<organism evidence="4 5">
    <name type="scientific">Pseudonocardia halophobica</name>
    <dbReference type="NCBI Taxonomy" id="29401"/>
    <lineage>
        <taxon>Bacteria</taxon>
        <taxon>Bacillati</taxon>
        <taxon>Actinomycetota</taxon>
        <taxon>Actinomycetes</taxon>
        <taxon>Pseudonocardiales</taxon>
        <taxon>Pseudonocardiaceae</taxon>
        <taxon>Pseudonocardia</taxon>
    </lineage>
</organism>
<dbReference type="PRINTS" id="PR00455">
    <property type="entry name" value="HTHTETR"/>
</dbReference>
<evidence type="ECO:0000256" key="2">
    <source>
        <dbReference type="PROSITE-ProRule" id="PRU00335"/>
    </source>
</evidence>
<evidence type="ECO:0000256" key="1">
    <source>
        <dbReference type="ARBA" id="ARBA00023125"/>
    </source>
</evidence>
<dbReference type="SUPFAM" id="SSF48498">
    <property type="entry name" value="Tetracyclin repressor-like, C-terminal domain"/>
    <property type="match status" value="1"/>
</dbReference>
<dbReference type="InterPro" id="IPR036271">
    <property type="entry name" value="Tet_transcr_reg_TetR-rel_C_sf"/>
</dbReference>
<evidence type="ECO:0000259" key="3">
    <source>
        <dbReference type="PROSITE" id="PS50977"/>
    </source>
</evidence>
<evidence type="ECO:0000313" key="5">
    <source>
        <dbReference type="Proteomes" id="UP001143463"/>
    </source>
</evidence>
<keyword evidence="5" id="KW-1185">Reference proteome</keyword>
<evidence type="ECO:0000313" key="4">
    <source>
        <dbReference type="EMBL" id="GLL09619.1"/>
    </source>
</evidence>
<keyword evidence="1 2" id="KW-0238">DNA-binding</keyword>
<reference evidence="4" key="1">
    <citation type="journal article" date="2014" name="Int. J. Syst. Evol. Microbiol.">
        <title>Complete genome sequence of Corynebacterium casei LMG S-19264T (=DSM 44701T), isolated from a smear-ripened cheese.</title>
        <authorList>
            <consortium name="US DOE Joint Genome Institute (JGI-PGF)"/>
            <person name="Walter F."/>
            <person name="Albersmeier A."/>
            <person name="Kalinowski J."/>
            <person name="Ruckert C."/>
        </authorList>
    </citation>
    <scope>NUCLEOTIDE SEQUENCE</scope>
    <source>
        <strain evidence="4">VKM Ac-1069</strain>
    </source>
</reference>
<name>A0A9W6KZV0_9PSEU</name>
<dbReference type="InterPro" id="IPR009057">
    <property type="entry name" value="Homeodomain-like_sf"/>
</dbReference>
<dbReference type="EMBL" id="BSFQ01000002">
    <property type="protein sequence ID" value="GLL09619.1"/>
    <property type="molecule type" value="Genomic_DNA"/>
</dbReference>
<dbReference type="PANTHER" id="PTHR30055:SF200">
    <property type="entry name" value="HTH-TYPE TRANSCRIPTIONAL REPRESSOR BDCR"/>
    <property type="match status" value="1"/>
</dbReference>
<gene>
    <name evidence="4" type="ORF">GCM10017577_07590</name>
</gene>
<feature type="DNA-binding region" description="H-T-H motif" evidence="2">
    <location>
        <begin position="33"/>
        <end position="52"/>
    </location>
</feature>
<feature type="domain" description="HTH tetR-type" evidence="3">
    <location>
        <begin position="10"/>
        <end position="70"/>
    </location>
</feature>
<dbReference type="Pfam" id="PF00440">
    <property type="entry name" value="TetR_N"/>
    <property type="match status" value="1"/>
</dbReference>
<dbReference type="RefSeq" id="WP_037039888.1">
    <property type="nucleotide sequence ID" value="NZ_BAAAUZ010000013.1"/>
</dbReference>
<dbReference type="PANTHER" id="PTHR30055">
    <property type="entry name" value="HTH-TYPE TRANSCRIPTIONAL REGULATOR RUTR"/>
    <property type="match status" value="1"/>
</dbReference>
<dbReference type="SUPFAM" id="SSF46689">
    <property type="entry name" value="Homeodomain-like"/>
    <property type="match status" value="1"/>
</dbReference>